<evidence type="ECO:0000313" key="1">
    <source>
        <dbReference type="EMBL" id="CAG8483794.1"/>
    </source>
</evidence>
<comment type="caution">
    <text evidence="1">The sequence shown here is derived from an EMBL/GenBank/DDBJ whole genome shotgun (WGS) entry which is preliminary data.</text>
</comment>
<accession>A0A9N8WB61</accession>
<evidence type="ECO:0000313" key="2">
    <source>
        <dbReference type="Proteomes" id="UP000789405"/>
    </source>
</evidence>
<gene>
    <name evidence="1" type="ORF">DERYTH_LOCUS2061</name>
</gene>
<name>A0A9N8WB61_9GLOM</name>
<dbReference type="EMBL" id="CAJVPY010000621">
    <property type="protein sequence ID" value="CAG8483794.1"/>
    <property type="molecule type" value="Genomic_DNA"/>
</dbReference>
<keyword evidence="2" id="KW-1185">Reference proteome</keyword>
<proteinExistence type="predicted"/>
<protein>
    <submittedName>
        <fullName evidence="1">12953_t:CDS:1</fullName>
    </submittedName>
</protein>
<reference evidence="1" key="1">
    <citation type="submission" date="2021-06" db="EMBL/GenBank/DDBJ databases">
        <authorList>
            <person name="Kallberg Y."/>
            <person name="Tangrot J."/>
            <person name="Rosling A."/>
        </authorList>
    </citation>
    <scope>NUCLEOTIDE SEQUENCE</scope>
    <source>
        <strain evidence="1">MA453B</strain>
    </source>
</reference>
<dbReference type="AlphaFoldDB" id="A0A9N8WB61"/>
<sequence>MSANPNLLAFLDKKIYELSELTKTSLASKIANTGTVRQNEWDTLAQKEDEKGPIAKLIAFMAPKNLEDAIESARQTKDTPVTPEIRQVIILLALDVKGWDIYPEIVYLKRGCGKFFESP</sequence>
<organism evidence="1 2">
    <name type="scientific">Dentiscutata erythropus</name>
    <dbReference type="NCBI Taxonomy" id="1348616"/>
    <lineage>
        <taxon>Eukaryota</taxon>
        <taxon>Fungi</taxon>
        <taxon>Fungi incertae sedis</taxon>
        <taxon>Mucoromycota</taxon>
        <taxon>Glomeromycotina</taxon>
        <taxon>Glomeromycetes</taxon>
        <taxon>Diversisporales</taxon>
        <taxon>Gigasporaceae</taxon>
        <taxon>Dentiscutata</taxon>
    </lineage>
</organism>
<dbReference type="Proteomes" id="UP000789405">
    <property type="component" value="Unassembled WGS sequence"/>
</dbReference>